<dbReference type="Proteomes" id="UP000027980">
    <property type="component" value="Chromosome"/>
</dbReference>
<dbReference type="FunFam" id="1.10.10.10:FF:000001">
    <property type="entry name" value="LysR family transcriptional regulator"/>
    <property type="match status" value="1"/>
</dbReference>
<dbReference type="HOGENOM" id="CLU_039613_6_2_9"/>
<feature type="domain" description="HTH lysR-type" evidence="5">
    <location>
        <begin position="1"/>
        <end position="58"/>
    </location>
</feature>
<dbReference type="CDD" id="cd08434">
    <property type="entry name" value="PBP2_GltC_like"/>
    <property type="match status" value="1"/>
</dbReference>
<accession>A0AAX2EC97</accession>
<dbReference type="Pfam" id="PF03466">
    <property type="entry name" value="LysR_substrate"/>
    <property type="match status" value="1"/>
</dbReference>
<dbReference type="GO" id="GO:0003677">
    <property type="term" value="F:DNA binding"/>
    <property type="evidence" value="ECO:0007669"/>
    <property type="project" value="UniProtKB-KW"/>
</dbReference>
<evidence type="ECO:0000313" key="9">
    <source>
        <dbReference type="Proteomes" id="UP000199735"/>
    </source>
</evidence>
<comment type="similarity">
    <text evidence="1">Belongs to the LysR transcriptional regulatory family.</text>
</comment>
<evidence type="ECO:0000313" key="8">
    <source>
        <dbReference type="Proteomes" id="UP000027980"/>
    </source>
</evidence>
<reference evidence="6 8" key="1">
    <citation type="submission" date="2014-07" db="EMBL/GenBank/DDBJ databases">
        <title>Complete genome sequence of a moderately halophilic bacterium Terribacillus aidingensis MP602, isolated from Cryptomeria fortunei in Tianmu mountain in China.</title>
        <authorList>
            <person name="Wang Y."/>
            <person name="Lu P."/>
            <person name="Zhang L."/>
        </authorList>
    </citation>
    <scope>NUCLEOTIDE SEQUENCE [LARGE SCALE GENOMIC DNA]</scope>
    <source>
        <strain evidence="6 8">MP602</strain>
    </source>
</reference>
<dbReference type="GO" id="GO:0003700">
    <property type="term" value="F:DNA-binding transcription factor activity"/>
    <property type="evidence" value="ECO:0007669"/>
    <property type="project" value="InterPro"/>
</dbReference>
<dbReference type="PROSITE" id="PS50931">
    <property type="entry name" value="HTH_LYSR"/>
    <property type="match status" value="1"/>
</dbReference>
<sequence>MELRQLRYFIEVAQREHMSEAAEYLHVAQSAISRQISNLEDELGVDLFEREGRNVKLTKIGRTFLSHIETAMQAIDYAKKQIDEHLDPERGSIKIGFPTSLAGQLLPTVIYSFKEAYPNIQFQLRQGTYQFLIEQVSRGDIDIAFIGPVPRDHDRIEGEILFTESFSALVPVAHRFAEREQLHLKDLQSEQFVLFPEGFKLRQLVMDGCKKAGFEPTVSSEGEDLDAIKGLVAAGIGITILPESTFYDATPRMTTKIPITFPEVRRSVGVIIPKERQVAPSERLFYEFVRDFFSRLQQFR</sequence>
<keyword evidence="2" id="KW-0805">Transcription regulation</keyword>
<dbReference type="InterPro" id="IPR000847">
    <property type="entry name" value="LysR_HTH_N"/>
</dbReference>
<dbReference type="RefSeq" id="WP_038560685.1">
    <property type="nucleotide sequence ID" value="NZ_CP008876.1"/>
</dbReference>
<evidence type="ECO:0000313" key="6">
    <source>
        <dbReference type="EMBL" id="AIF66549.1"/>
    </source>
</evidence>
<dbReference type="Gene3D" id="3.40.190.290">
    <property type="match status" value="1"/>
</dbReference>
<reference evidence="7 9" key="2">
    <citation type="submission" date="2016-10" db="EMBL/GenBank/DDBJ databases">
        <authorList>
            <person name="Varghese N."/>
            <person name="Submissions S."/>
        </authorList>
    </citation>
    <scope>NUCLEOTIDE SEQUENCE [LARGE SCALE GENOMIC DNA]</scope>
    <source>
        <strain evidence="7 9">DSM 21619</strain>
    </source>
</reference>
<dbReference type="GO" id="GO:0032993">
    <property type="term" value="C:protein-DNA complex"/>
    <property type="evidence" value="ECO:0007669"/>
    <property type="project" value="TreeGrafter"/>
</dbReference>
<dbReference type="EMBL" id="CP008876">
    <property type="protein sequence ID" value="AIF66549.1"/>
    <property type="molecule type" value="Genomic_DNA"/>
</dbReference>
<dbReference type="PRINTS" id="PR00039">
    <property type="entry name" value="HTHLYSR"/>
</dbReference>
<evidence type="ECO:0000256" key="2">
    <source>
        <dbReference type="ARBA" id="ARBA00023015"/>
    </source>
</evidence>
<dbReference type="InterPro" id="IPR036390">
    <property type="entry name" value="WH_DNA-bd_sf"/>
</dbReference>
<evidence type="ECO:0000256" key="1">
    <source>
        <dbReference type="ARBA" id="ARBA00009437"/>
    </source>
</evidence>
<organism evidence="6 8">
    <name type="scientific">Terribacillus saccharophilus</name>
    <dbReference type="NCBI Taxonomy" id="361277"/>
    <lineage>
        <taxon>Bacteria</taxon>
        <taxon>Bacillati</taxon>
        <taxon>Bacillota</taxon>
        <taxon>Bacilli</taxon>
        <taxon>Bacillales</taxon>
        <taxon>Bacillaceae</taxon>
        <taxon>Terribacillus</taxon>
    </lineage>
</organism>
<dbReference type="OrthoDB" id="9803735at2"/>
<dbReference type="EMBL" id="FOCD01000001">
    <property type="protein sequence ID" value="SEM66389.1"/>
    <property type="molecule type" value="Genomic_DNA"/>
</dbReference>
<dbReference type="KEGG" id="tap:GZ22_07805"/>
<dbReference type="InterPro" id="IPR005119">
    <property type="entry name" value="LysR_subst-bd"/>
</dbReference>
<dbReference type="Proteomes" id="UP000199735">
    <property type="component" value="Unassembled WGS sequence"/>
</dbReference>
<dbReference type="SUPFAM" id="SSF46785">
    <property type="entry name" value="Winged helix' DNA-binding domain"/>
    <property type="match status" value="1"/>
</dbReference>
<accession>A0A075LJI7</accession>
<dbReference type="AlphaFoldDB" id="A0A075LJI7"/>
<dbReference type="Pfam" id="PF00126">
    <property type="entry name" value="HTH_1"/>
    <property type="match status" value="1"/>
</dbReference>
<dbReference type="InterPro" id="IPR036388">
    <property type="entry name" value="WH-like_DNA-bd_sf"/>
</dbReference>
<dbReference type="PANTHER" id="PTHR30346:SF28">
    <property type="entry name" value="HTH-TYPE TRANSCRIPTIONAL REGULATOR CYNR"/>
    <property type="match status" value="1"/>
</dbReference>
<protein>
    <submittedName>
        <fullName evidence="6 7">LysR family transcriptional regulator</fullName>
    </submittedName>
</protein>
<dbReference type="SUPFAM" id="SSF53850">
    <property type="entry name" value="Periplasmic binding protein-like II"/>
    <property type="match status" value="1"/>
</dbReference>
<keyword evidence="4" id="KW-0804">Transcription</keyword>
<keyword evidence="3" id="KW-0238">DNA-binding</keyword>
<evidence type="ECO:0000313" key="7">
    <source>
        <dbReference type="EMBL" id="SEM66389.1"/>
    </source>
</evidence>
<name>A0A075LJI7_9BACI</name>
<evidence type="ECO:0000256" key="4">
    <source>
        <dbReference type="ARBA" id="ARBA00023163"/>
    </source>
</evidence>
<dbReference type="GeneID" id="34221006"/>
<evidence type="ECO:0000256" key="3">
    <source>
        <dbReference type="ARBA" id="ARBA00023125"/>
    </source>
</evidence>
<proteinExistence type="inferred from homology"/>
<dbReference type="PANTHER" id="PTHR30346">
    <property type="entry name" value="TRANSCRIPTIONAL DUAL REGULATOR HCAR-RELATED"/>
    <property type="match status" value="1"/>
</dbReference>
<evidence type="ECO:0000259" key="5">
    <source>
        <dbReference type="PROSITE" id="PS50931"/>
    </source>
</evidence>
<dbReference type="Gene3D" id="1.10.10.10">
    <property type="entry name" value="Winged helix-like DNA-binding domain superfamily/Winged helix DNA-binding domain"/>
    <property type="match status" value="1"/>
</dbReference>
<gene>
    <name evidence="6" type="ORF">GZ22_07805</name>
    <name evidence="7" type="ORF">SAMN04489762_0695</name>
</gene>